<keyword evidence="2" id="KW-1185">Reference proteome</keyword>
<sequence length="68" mass="7515">MTTKTAVDMSKKRSTMSKSPTNAYRSKPTSPTPKGSQTPKRSHTPISSHTPKRPSRMREASPTLSEKN</sequence>
<name>A0ACA9R1M3_9GLOM</name>
<protein>
    <submittedName>
        <fullName evidence="1">14979_t:CDS:1</fullName>
    </submittedName>
</protein>
<accession>A0ACA9R1M3</accession>
<dbReference type="Proteomes" id="UP000789702">
    <property type="component" value="Unassembled WGS sequence"/>
</dbReference>
<organism evidence="1 2">
    <name type="scientific">Dentiscutata heterogama</name>
    <dbReference type="NCBI Taxonomy" id="1316150"/>
    <lineage>
        <taxon>Eukaryota</taxon>
        <taxon>Fungi</taxon>
        <taxon>Fungi incertae sedis</taxon>
        <taxon>Mucoromycota</taxon>
        <taxon>Glomeromycotina</taxon>
        <taxon>Glomeromycetes</taxon>
        <taxon>Diversisporales</taxon>
        <taxon>Gigasporaceae</taxon>
        <taxon>Dentiscutata</taxon>
    </lineage>
</organism>
<proteinExistence type="predicted"/>
<dbReference type="EMBL" id="CAJVPU010057851">
    <property type="protein sequence ID" value="CAG8772728.1"/>
    <property type="molecule type" value="Genomic_DNA"/>
</dbReference>
<evidence type="ECO:0000313" key="1">
    <source>
        <dbReference type="EMBL" id="CAG8772728.1"/>
    </source>
</evidence>
<evidence type="ECO:0000313" key="2">
    <source>
        <dbReference type="Proteomes" id="UP000789702"/>
    </source>
</evidence>
<reference evidence="1" key="1">
    <citation type="submission" date="2021-06" db="EMBL/GenBank/DDBJ databases">
        <authorList>
            <person name="Kallberg Y."/>
            <person name="Tangrot J."/>
            <person name="Rosling A."/>
        </authorList>
    </citation>
    <scope>NUCLEOTIDE SEQUENCE</scope>
    <source>
        <strain evidence="1">IL203A</strain>
    </source>
</reference>
<gene>
    <name evidence="1" type="ORF">DHETER_LOCUS15934</name>
</gene>
<comment type="caution">
    <text evidence="1">The sequence shown here is derived from an EMBL/GenBank/DDBJ whole genome shotgun (WGS) entry which is preliminary data.</text>
</comment>